<evidence type="ECO:0000313" key="2">
    <source>
        <dbReference type="Proteomes" id="UP000509414"/>
    </source>
</evidence>
<dbReference type="Proteomes" id="UP000509414">
    <property type="component" value="Chromosome"/>
</dbReference>
<gene>
    <name evidence="1" type="ORF">CINF_0288</name>
</gene>
<sequence>MACAQNAGRAERGAGRGARILGGRGWRAQNFKIWRRFCAMVEKRIWEVFLKTK</sequence>
<dbReference type="AlphaFoldDB" id="A0A7H9CHK6"/>
<name>A0A7H9CHK6_9BACT</name>
<proteinExistence type="predicted"/>
<keyword evidence="2" id="KW-1185">Reference proteome</keyword>
<accession>A0A7H9CHK6</accession>
<reference evidence="1 2" key="1">
    <citation type="submission" date="2020-02" db="EMBL/GenBank/DDBJ databases">
        <title>Complete genome sequence of the novel Campylobacter species Candidatus Campylobacter infans.</title>
        <authorList>
            <person name="Duim B."/>
            <person name="Zomer A."/>
            <person name="van der Graaf L."/>
            <person name="Wagenaar J."/>
        </authorList>
    </citation>
    <scope>NUCLEOTIDE SEQUENCE [LARGE SCALE GENOMIC DNA]</scope>
    <source>
        <strain evidence="1 2">19S00001</strain>
    </source>
</reference>
<dbReference type="KEGG" id="cinf:CINF_0288"/>
<organism evidence="1 2">
    <name type="scientific">Candidatus Campylobacter infans</name>
    <dbReference type="NCBI Taxonomy" id="2561898"/>
    <lineage>
        <taxon>Bacteria</taxon>
        <taxon>Pseudomonadati</taxon>
        <taxon>Campylobacterota</taxon>
        <taxon>Epsilonproteobacteria</taxon>
        <taxon>Campylobacterales</taxon>
        <taxon>Campylobacteraceae</taxon>
        <taxon>Campylobacter</taxon>
    </lineage>
</organism>
<protein>
    <submittedName>
        <fullName evidence="1">Uncharacterized protein</fullName>
    </submittedName>
</protein>
<evidence type="ECO:0000313" key="1">
    <source>
        <dbReference type="EMBL" id="QLI04835.1"/>
    </source>
</evidence>
<dbReference type="EMBL" id="CP049075">
    <property type="protein sequence ID" value="QLI04835.1"/>
    <property type="molecule type" value="Genomic_DNA"/>
</dbReference>